<dbReference type="GO" id="GO:0030674">
    <property type="term" value="F:protein-macromolecule adaptor activity"/>
    <property type="evidence" value="ECO:0007669"/>
    <property type="project" value="TreeGrafter"/>
</dbReference>
<protein>
    <submittedName>
        <fullName evidence="2">Uncharacterized protein</fullName>
    </submittedName>
</protein>
<dbReference type="OrthoDB" id="45930at2759"/>
<dbReference type="GO" id="GO:0045046">
    <property type="term" value="P:protein import into peroxisome membrane"/>
    <property type="evidence" value="ECO:0007669"/>
    <property type="project" value="TreeGrafter"/>
</dbReference>
<dbReference type="Pfam" id="PF04882">
    <property type="entry name" value="Peroxin-3"/>
    <property type="match status" value="2"/>
</dbReference>
<name>A0A8K0DTK5_9ROSA</name>
<comment type="caution">
    <text evidence="2">The sequence shown here is derived from an EMBL/GenBank/DDBJ whole genome shotgun (WGS) entry which is preliminary data.</text>
</comment>
<organism evidence="2 3">
    <name type="scientific">Rhamnella rubrinervis</name>
    <dbReference type="NCBI Taxonomy" id="2594499"/>
    <lineage>
        <taxon>Eukaryota</taxon>
        <taxon>Viridiplantae</taxon>
        <taxon>Streptophyta</taxon>
        <taxon>Embryophyta</taxon>
        <taxon>Tracheophyta</taxon>
        <taxon>Spermatophyta</taxon>
        <taxon>Magnoliopsida</taxon>
        <taxon>eudicotyledons</taxon>
        <taxon>Gunneridae</taxon>
        <taxon>Pentapetalae</taxon>
        <taxon>rosids</taxon>
        <taxon>fabids</taxon>
        <taxon>Rosales</taxon>
        <taxon>Rhamnaceae</taxon>
        <taxon>rhamnoid group</taxon>
        <taxon>Rhamneae</taxon>
        <taxon>Rhamnella</taxon>
    </lineage>
</organism>
<evidence type="ECO:0000313" key="3">
    <source>
        <dbReference type="Proteomes" id="UP000796880"/>
    </source>
</evidence>
<keyword evidence="3" id="KW-1185">Reference proteome</keyword>
<gene>
    <name evidence="2" type="ORF">FNV43_RR19960</name>
</gene>
<feature type="coiled-coil region" evidence="1">
    <location>
        <begin position="32"/>
        <end position="59"/>
    </location>
</feature>
<accession>A0A8K0DTK5</accession>
<proteinExistence type="predicted"/>
<keyword evidence="1" id="KW-0175">Coiled coil</keyword>
<dbReference type="PANTHER" id="PTHR28080:SF1">
    <property type="entry name" value="PEROXISOMAL BIOGENESIS FACTOR 3"/>
    <property type="match status" value="1"/>
</dbReference>
<dbReference type="PANTHER" id="PTHR28080">
    <property type="entry name" value="PEROXISOMAL BIOGENESIS FACTOR 3"/>
    <property type="match status" value="1"/>
</dbReference>
<dbReference type="EMBL" id="VOIH02000009">
    <property type="protein sequence ID" value="KAF3437207.1"/>
    <property type="molecule type" value="Genomic_DNA"/>
</dbReference>
<evidence type="ECO:0000313" key="2">
    <source>
        <dbReference type="EMBL" id="KAF3437207.1"/>
    </source>
</evidence>
<reference evidence="2" key="1">
    <citation type="submission" date="2020-03" db="EMBL/GenBank/DDBJ databases">
        <title>A high-quality chromosome-level genome assembly of a woody plant with both climbing and erect habits, Rhamnella rubrinervis.</title>
        <authorList>
            <person name="Lu Z."/>
            <person name="Yang Y."/>
            <person name="Zhu X."/>
            <person name="Sun Y."/>
        </authorList>
    </citation>
    <scope>NUCLEOTIDE SEQUENCE</scope>
    <source>
        <strain evidence="2">BYM</strain>
        <tissue evidence="2">Leaf</tissue>
    </source>
</reference>
<evidence type="ECO:0000256" key="1">
    <source>
        <dbReference type="SAM" id="Coils"/>
    </source>
</evidence>
<dbReference type="GO" id="GO:0005778">
    <property type="term" value="C:peroxisomal membrane"/>
    <property type="evidence" value="ECO:0007669"/>
    <property type="project" value="InterPro"/>
</dbReference>
<dbReference type="InterPro" id="IPR006966">
    <property type="entry name" value="Peroxin-3"/>
</dbReference>
<sequence>MLSLRDFWRRHRRKIFVTAGVLGSGYLLHKLYNAHRQRLAVLERELESERQNDELIKAQMQAHFDSIQKIADSTTLPHAMRYLNSRIMEELDVYHLMERLMKGKDQPNPLTSAEKIYLWDKLKILSFTRMVLSLWSMTILNLYIRVQVNILGRHLYINTARDLGSSQLLEDPDLIDRDSQQKFLESADFLPAYGLPALKSNMQVAAKEVLQRKQLRDFFKTTDLSETIMQILGTFMSTKGPHNWLDYLMPEDARLQTLATASNNDTTVFSDVTEFDQLMAETRAVLTSAEFGSIAEMALKAVVDAVVKEMEIQSGEGNLGTPLARLIPRVTKMGPELLEEPSKNQFIQVIRNVPEVELFFTLLYSNMPFS</sequence>
<dbReference type="Proteomes" id="UP000796880">
    <property type="component" value="Unassembled WGS sequence"/>
</dbReference>
<dbReference type="AlphaFoldDB" id="A0A8K0DTK5"/>